<dbReference type="AlphaFoldDB" id="S3D4N5"/>
<dbReference type="GO" id="GO:0016491">
    <property type="term" value="F:oxidoreductase activity"/>
    <property type="evidence" value="ECO:0007669"/>
    <property type="project" value="UniProtKB-KW"/>
</dbReference>
<gene>
    <name evidence="4" type="ORF">F503_01138</name>
</gene>
<dbReference type="EMBL" id="KE148149">
    <property type="protein sequence ID" value="EPE08355.1"/>
    <property type="molecule type" value="Genomic_DNA"/>
</dbReference>
<dbReference type="InterPro" id="IPR002347">
    <property type="entry name" value="SDR_fam"/>
</dbReference>
<reference evidence="4 5" key="1">
    <citation type="journal article" date="2013" name="BMC Genomics">
        <title>The genome and transcriptome of the pine saprophyte Ophiostoma piceae, and a comparison with the bark beetle-associated pine pathogen Grosmannia clavigera.</title>
        <authorList>
            <person name="Haridas S."/>
            <person name="Wang Y."/>
            <person name="Lim L."/>
            <person name="Massoumi Alamouti S."/>
            <person name="Jackman S."/>
            <person name="Docking R."/>
            <person name="Robertson G."/>
            <person name="Birol I."/>
            <person name="Bohlmann J."/>
            <person name="Breuil C."/>
        </authorList>
    </citation>
    <scope>NUCLEOTIDE SEQUENCE [LARGE SCALE GENOMIC DNA]</scope>
    <source>
        <strain evidence="4 5">UAMH 11346</strain>
    </source>
</reference>
<evidence type="ECO:0000313" key="4">
    <source>
        <dbReference type="EMBL" id="EPE08355.1"/>
    </source>
</evidence>
<dbReference type="SUPFAM" id="SSF51735">
    <property type="entry name" value="NAD(P)-binding Rossmann-fold domains"/>
    <property type="match status" value="1"/>
</dbReference>
<dbReference type="Gene3D" id="3.40.50.720">
    <property type="entry name" value="NAD(P)-binding Rossmann-like Domain"/>
    <property type="match status" value="1"/>
</dbReference>
<dbReference type="Proteomes" id="UP000016923">
    <property type="component" value="Unassembled WGS sequence"/>
</dbReference>
<dbReference type="PANTHER" id="PTHR24320:SF152">
    <property type="entry name" value="SHORT-CHAIN DEHYDROGENASE_REDUCTASE FAMILY PROTEIN"/>
    <property type="match status" value="1"/>
</dbReference>
<keyword evidence="3" id="KW-0472">Membrane</keyword>
<evidence type="ECO:0000313" key="5">
    <source>
        <dbReference type="Proteomes" id="UP000016923"/>
    </source>
</evidence>
<dbReference type="STRING" id="1262450.S3D4N5"/>
<keyword evidence="3" id="KW-0812">Transmembrane</keyword>
<organism evidence="4 5">
    <name type="scientific">Ophiostoma piceae (strain UAMH 11346)</name>
    <name type="common">Sap stain fungus</name>
    <dbReference type="NCBI Taxonomy" id="1262450"/>
    <lineage>
        <taxon>Eukaryota</taxon>
        <taxon>Fungi</taxon>
        <taxon>Dikarya</taxon>
        <taxon>Ascomycota</taxon>
        <taxon>Pezizomycotina</taxon>
        <taxon>Sordariomycetes</taxon>
        <taxon>Sordariomycetidae</taxon>
        <taxon>Ophiostomatales</taxon>
        <taxon>Ophiostomataceae</taxon>
        <taxon>Ophiostoma</taxon>
    </lineage>
</organism>
<evidence type="ECO:0000256" key="2">
    <source>
        <dbReference type="ARBA" id="ARBA00023002"/>
    </source>
</evidence>
<evidence type="ECO:0000256" key="3">
    <source>
        <dbReference type="SAM" id="Phobius"/>
    </source>
</evidence>
<dbReference type="InterPro" id="IPR036291">
    <property type="entry name" value="NAD(P)-bd_dom_sf"/>
</dbReference>
<keyword evidence="3" id="KW-1133">Transmembrane helix</keyword>
<protein>
    <submittedName>
        <fullName evidence="4">Short-chain dehydrogenase</fullName>
    </submittedName>
</protein>
<dbReference type="VEuPathDB" id="FungiDB:F503_01138"/>
<accession>S3D4N5</accession>
<evidence type="ECO:0000256" key="1">
    <source>
        <dbReference type="ARBA" id="ARBA00006484"/>
    </source>
</evidence>
<keyword evidence="5" id="KW-1185">Reference proteome</keyword>
<name>S3D4N5_OPHP1</name>
<proteinExistence type="inferred from homology"/>
<sequence>MMAPEGSILVTGTNGTLGFNIVSQIVGDADRATKYYGLYTVRNVNGAAHLNAVLQKAPKTHKHDVIALQLDRLQSVREVAADINKRVASGEIPPIRALIWNAGFQEPSTLTLTEDGYDMTFQANYLSHWLLTVLILQSMDKEHGRVVIVGSWTHDTGDERNKMGGPDYYSEEKWKTLFTDTQSLADGSYSPPASDKNGMAGMRRYGAAKLCEVMMINELQERLDKDPELSNISVIGVDPRGMMTQLMRRRSSWLTNPLVVSLIMVPLTYLWSLLDSNSILRPPSRSAYDVLRGALVSTPPFSERPKRLYFDGHKPASVGEEARDTAKTKALWQDSVKLTNLKEGETILKTWN</sequence>
<feature type="transmembrane region" description="Helical" evidence="3">
    <location>
        <begin position="253"/>
        <end position="274"/>
    </location>
</feature>
<dbReference type="eggNOG" id="KOG1208">
    <property type="taxonomic scope" value="Eukaryota"/>
</dbReference>
<comment type="similarity">
    <text evidence="1">Belongs to the short-chain dehydrogenases/reductases (SDR) family.</text>
</comment>
<keyword evidence="2" id="KW-0560">Oxidoreductase</keyword>
<dbReference type="HOGENOM" id="CLU_010194_44_3_1"/>
<dbReference type="Pfam" id="PF00106">
    <property type="entry name" value="adh_short"/>
    <property type="match status" value="1"/>
</dbReference>
<dbReference type="OrthoDB" id="191139at2759"/>
<dbReference type="OMA" id="DGFEMSW"/>
<dbReference type="PANTHER" id="PTHR24320">
    <property type="entry name" value="RETINOL DEHYDROGENASE"/>
    <property type="match status" value="1"/>
</dbReference>